<evidence type="ECO:0000313" key="2">
    <source>
        <dbReference type="EMBL" id="CAB4637283.1"/>
    </source>
</evidence>
<sequence>MITTATLLTNATVVLHFVGLAALLGGFLVQIKALKPGTAKIVPAMIHGAWTMLITGLLLVGLHEWTSSLDPAAAEIDNIKIAVKTVVVTVVLVLVMQNRKKESVKSGTLGLIGGLTLLNVVLAVFW</sequence>
<feature type="transmembrane region" description="Helical" evidence="1">
    <location>
        <begin position="79"/>
        <end position="96"/>
    </location>
</feature>
<keyword evidence="1" id="KW-0472">Membrane</keyword>
<organism evidence="2">
    <name type="scientific">freshwater metagenome</name>
    <dbReference type="NCBI Taxonomy" id="449393"/>
    <lineage>
        <taxon>unclassified sequences</taxon>
        <taxon>metagenomes</taxon>
        <taxon>ecological metagenomes</taxon>
    </lineage>
</organism>
<keyword evidence="1" id="KW-1133">Transmembrane helix</keyword>
<feature type="transmembrane region" description="Helical" evidence="1">
    <location>
        <begin position="6"/>
        <end position="29"/>
    </location>
</feature>
<gene>
    <name evidence="2" type="ORF">UFOPK2044_00748</name>
</gene>
<evidence type="ECO:0000256" key="1">
    <source>
        <dbReference type="SAM" id="Phobius"/>
    </source>
</evidence>
<accession>A0A6J6JML8</accession>
<dbReference type="AlphaFoldDB" id="A0A6J6JML8"/>
<keyword evidence="1" id="KW-0812">Transmembrane</keyword>
<protein>
    <submittedName>
        <fullName evidence="2">Unannotated protein</fullName>
    </submittedName>
</protein>
<reference evidence="2" key="1">
    <citation type="submission" date="2020-05" db="EMBL/GenBank/DDBJ databases">
        <authorList>
            <person name="Chiriac C."/>
            <person name="Salcher M."/>
            <person name="Ghai R."/>
            <person name="Kavagutti S V."/>
        </authorList>
    </citation>
    <scope>NUCLEOTIDE SEQUENCE</scope>
</reference>
<proteinExistence type="predicted"/>
<name>A0A6J6JML8_9ZZZZ</name>
<dbReference type="EMBL" id="CAEZVO010000111">
    <property type="protein sequence ID" value="CAB4637283.1"/>
    <property type="molecule type" value="Genomic_DNA"/>
</dbReference>
<feature type="transmembrane region" description="Helical" evidence="1">
    <location>
        <begin position="41"/>
        <end position="59"/>
    </location>
</feature>
<feature type="transmembrane region" description="Helical" evidence="1">
    <location>
        <begin position="108"/>
        <end position="125"/>
    </location>
</feature>